<feature type="region of interest" description="Disordered" evidence="2">
    <location>
        <begin position="1"/>
        <end position="41"/>
    </location>
</feature>
<feature type="non-terminal residue" evidence="3">
    <location>
        <position position="189"/>
    </location>
</feature>
<accession>A0ABN9W605</accession>
<protein>
    <submittedName>
        <fullName evidence="3">Uncharacterized protein</fullName>
    </submittedName>
</protein>
<gene>
    <name evidence="3" type="ORF">PCOR1329_LOCUS63549</name>
</gene>
<feature type="non-terminal residue" evidence="3">
    <location>
        <position position="1"/>
    </location>
</feature>
<keyword evidence="4" id="KW-1185">Reference proteome</keyword>
<feature type="coiled-coil region" evidence="1">
    <location>
        <begin position="134"/>
        <end position="182"/>
    </location>
</feature>
<keyword evidence="1" id="KW-0175">Coiled coil</keyword>
<evidence type="ECO:0000256" key="1">
    <source>
        <dbReference type="SAM" id="Coils"/>
    </source>
</evidence>
<evidence type="ECO:0000313" key="3">
    <source>
        <dbReference type="EMBL" id="CAK0880394.1"/>
    </source>
</evidence>
<dbReference type="Proteomes" id="UP001189429">
    <property type="component" value="Unassembled WGS sequence"/>
</dbReference>
<name>A0ABN9W605_9DINO</name>
<evidence type="ECO:0000313" key="4">
    <source>
        <dbReference type="Proteomes" id="UP001189429"/>
    </source>
</evidence>
<reference evidence="3" key="1">
    <citation type="submission" date="2023-10" db="EMBL/GenBank/DDBJ databases">
        <authorList>
            <person name="Chen Y."/>
            <person name="Shah S."/>
            <person name="Dougan E. K."/>
            <person name="Thang M."/>
            <person name="Chan C."/>
        </authorList>
    </citation>
    <scope>NUCLEOTIDE SEQUENCE [LARGE SCALE GENOMIC DNA]</scope>
</reference>
<comment type="caution">
    <text evidence="3">The sequence shown here is derived from an EMBL/GenBank/DDBJ whole genome shotgun (WGS) entry which is preliminary data.</text>
</comment>
<organism evidence="3 4">
    <name type="scientific">Prorocentrum cordatum</name>
    <dbReference type="NCBI Taxonomy" id="2364126"/>
    <lineage>
        <taxon>Eukaryota</taxon>
        <taxon>Sar</taxon>
        <taxon>Alveolata</taxon>
        <taxon>Dinophyceae</taxon>
        <taxon>Prorocentrales</taxon>
        <taxon>Prorocentraceae</taxon>
        <taxon>Prorocentrum</taxon>
    </lineage>
</organism>
<feature type="compositionally biased region" description="Basic residues" evidence="2">
    <location>
        <begin position="11"/>
        <end position="22"/>
    </location>
</feature>
<sequence>GAGVLGLPPKEKRRRQRGRRRERAGVDSIETADVSEQADLSDQRMEMDIECKQSLCKDIDGGKFQLNEATITAETAARSAAVSEVKQLQQQVVALHANLGNNVATASEYNGLIAGLEAELEAVRAVLTSATMGSEHLAQQVVELESKQSEAEHEKKSLRVALADAERELDEMKIDGAEACQQALDLAEK</sequence>
<proteinExistence type="predicted"/>
<evidence type="ECO:0000256" key="2">
    <source>
        <dbReference type="SAM" id="MobiDB-lite"/>
    </source>
</evidence>
<dbReference type="EMBL" id="CAUYUJ010018066">
    <property type="protein sequence ID" value="CAK0880394.1"/>
    <property type="molecule type" value="Genomic_DNA"/>
</dbReference>